<dbReference type="Pfam" id="PF06259">
    <property type="entry name" value="Abhydrolase_8"/>
    <property type="match status" value="1"/>
</dbReference>
<keyword evidence="1" id="KW-0732">Signal</keyword>
<dbReference type="AlphaFoldDB" id="A0A3D9ZXA5"/>
<dbReference type="RefSeq" id="WP_116074402.1">
    <property type="nucleotide sequence ID" value="NZ_BONB01000032.1"/>
</dbReference>
<dbReference type="OrthoDB" id="5170249at2"/>
<organism evidence="3 4">
    <name type="scientific">Asanoa ferruginea</name>
    <dbReference type="NCBI Taxonomy" id="53367"/>
    <lineage>
        <taxon>Bacteria</taxon>
        <taxon>Bacillati</taxon>
        <taxon>Actinomycetota</taxon>
        <taxon>Actinomycetes</taxon>
        <taxon>Micromonosporales</taxon>
        <taxon>Micromonosporaceae</taxon>
        <taxon>Asanoa</taxon>
    </lineage>
</organism>
<evidence type="ECO:0000259" key="2">
    <source>
        <dbReference type="Pfam" id="PF06259"/>
    </source>
</evidence>
<protein>
    <submittedName>
        <fullName evidence="3">Alpha/beta hydrolase family protein</fullName>
    </submittedName>
</protein>
<dbReference type="SUPFAM" id="SSF53474">
    <property type="entry name" value="alpha/beta-Hydrolases"/>
    <property type="match status" value="1"/>
</dbReference>
<evidence type="ECO:0000313" key="4">
    <source>
        <dbReference type="Proteomes" id="UP000256913"/>
    </source>
</evidence>
<feature type="domain" description="DUF1023" evidence="2">
    <location>
        <begin position="69"/>
        <end position="246"/>
    </location>
</feature>
<dbReference type="Proteomes" id="UP000256913">
    <property type="component" value="Unassembled WGS sequence"/>
</dbReference>
<proteinExistence type="predicted"/>
<dbReference type="GO" id="GO:0016787">
    <property type="term" value="F:hydrolase activity"/>
    <property type="evidence" value="ECO:0007669"/>
    <property type="project" value="UniProtKB-KW"/>
</dbReference>
<gene>
    <name evidence="3" type="ORF">DFJ67_7947</name>
</gene>
<dbReference type="InterPro" id="IPR029058">
    <property type="entry name" value="AB_hydrolase_fold"/>
</dbReference>
<comment type="caution">
    <text evidence="3">The sequence shown here is derived from an EMBL/GenBank/DDBJ whole genome shotgun (WGS) entry which is preliminary data.</text>
</comment>
<feature type="signal peptide" evidence="1">
    <location>
        <begin position="1"/>
        <end position="29"/>
    </location>
</feature>
<keyword evidence="4" id="KW-1185">Reference proteome</keyword>
<dbReference type="EMBL" id="QUMQ01000001">
    <property type="protein sequence ID" value="REG01858.1"/>
    <property type="molecule type" value="Genomic_DNA"/>
</dbReference>
<name>A0A3D9ZXA5_9ACTN</name>
<feature type="chain" id="PRO_5017670501" evidence="1">
    <location>
        <begin position="30"/>
        <end position="295"/>
    </location>
</feature>
<accession>A0A3D9ZXA5</accession>
<dbReference type="InterPro" id="IPR010427">
    <property type="entry name" value="DUF1023"/>
</dbReference>
<evidence type="ECO:0000256" key="1">
    <source>
        <dbReference type="SAM" id="SignalP"/>
    </source>
</evidence>
<sequence>MKRRTLLFGGLAATLGAGLLVPSSTPAVAAPAAGATPAAAYPAAAAAMRAAGGAYAGWVGSGRRFLEFDPRGDGTAVEVVGDLATADRIAVVVPGVDTTLATFTSGLGGVERRAPATQAREVYSAAAAADPEAKIAVVAWLGYDPPEGIGLEAAREVRAHAGARNLDAFTRWLADRRPDARITLIGHSYGAVVVGLAAPALPPQVTALVALGAPGMGADDVADLHTRAAVYSALAPTDWIRRIPQVRLLGLGLGTRPSSDSFGATALPTGGVQGHDFYFSPGTASLAAIAAVVTK</sequence>
<keyword evidence="3" id="KW-0378">Hydrolase</keyword>
<reference evidence="3 4" key="1">
    <citation type="submission" date="2018-08" db="EMBL/GenBank/DDBJ databases">
        <title>Sequencing the genomes of 1000 actinobacteria strains.</title>
        <authorList>
            <person name="Klenk H.-P."/>
        </authorList>
    </citation>
    <scope>NUCLEOTIDE SEQUENCE [LARGE SCALE GENOMIC DNA]</scope>
    <source>
        <strain evidence="3 4">DSM 44099</strain>
    </source>
</reference>
<dbReference type="Gene3D" id="3.40.50.1820">
    <property type="entry name" value="alpha/beta hydrolase"/>
    <property type="match status" value="1"/>
</dbReference>
<evidence type="ECO:0000313" key="3">
    <source>
        <dbReference type="EMBL" id="REG01858.1"/>
    </source>
</evidence>